<dbReference type="InterPro" id="IPR002078">
    <property type="entry name" value="Sigma_54_int"/>
</dbReference>
<keyword evidence="2" id="KW-0067">ATP-binding</keyword>
<dbReference type="PANTHER" id="PTHR32071">
    <property type="entry name" value="TRANSCRIPTIONAL REGULATORY PROTEIN"/>
    <property type="match status" value="1"/>
</dbReference>
<organism evidence="4 5">
    <name type="scientific">Candidatus Akkermansia intestinigallinarum</name>
    <dbReference type="NCBI Taxonomy" id="2838431"/>
    <lineage>
        <taxon>Bacteria</taxon>
        <taxon>Pseudomonadati</taxon>
        <taxon>Verrucomicrobiota</taxon>
        <taxon>Verrucomicrobiia</taxon>
        <taxon>Verrucomicrobiales</taxon>
        <taxon>Akkermansiaceae</taxon>
        <taxon>Akkermansia</taxon>
    </lineage>
</organism>
<dbReference type="GO" id="GO:0006355">
    <property type="term" value="P:regulation of DNA-templated transcription"/>
    <property type="evidence" value="ECO:0007669"/>
    <property type="project" value="InterPro"/>
</dbReference>
<dbReference type="GO" id="GO:0005524">
    <property type="term" value="F:ATP binding"/>
    <property type="evidence" value="ECO:0007669"/>
    <property type="project" value="UniProtKB-KW"/>
</dbReference>
<feature type="domain" description="Sigma-54 factor interaction" evidence="3">
    <location>
        <begin position="205"/>
        <end position="430"/>
    </location>
</feature>
<dbReference type="Pfam" id="PF00158">
    <property type="entry name" value="Sigma54_activat"/>
    <property type="match status" value="1"/>
</dbReference>
<dbReference type="InterPro" id="IPR002197">
    <property type="entry name" value="HTH_Fis"/>
</dbReference>
<evidence type="ECO:0000256" key="2">
    <source>
        <dbReference type="ARBA" id="ARBA00022840"/>
    </source>
</evidence>
<dbReference type="PROSITE" id="PS00676">
    <property type="entry name" value="SIGMA54_INTERACT_2"/>
    <property type="match status" value="1"/>
</dbReference>
<sequence length="512" mass="56963">MNENKSLVIAGHGYIDCLMAAVLTALRECLNRREVEMLMCAQASLADLLRETATGDAVPGRVFIVGVGLSANRGALVDSLQALRHAGCTCTWLSNQEAAQPQQLDGLLEPVLALDAALTDLAAERFAPWGVYEASVRALRDCGDSEALTLFYRTAGFVNRVMPREHGAEVLRLFLDGLRARKLPDFSPALKQYIRAYELMGHRELKGNEPPVYRLKQLIRRVAPADDLRIMILGETGTGKESVANLIHLNSERWTQRFLAYNCASSNSELQESAFRGYCKGAFTGASAYHAGLFEQANGGTLFLDEVGDLSPESQGVLLRILEEKKVMPMGGDKEVPVDVRLITATNKDLWQMADEGTFREDLLYRLQEFTLRTPALREIPGDIPAIADSMWRQLNQGEALPEAAQGPLRSHDWPGNSRELLNFLKFARTMGAGKEEGWSALLEQHCAHRRRLHRGEEKTPVRLDELIALHCRRIVAQCGGNITRAAEMLGIQRPTLRRHLARELTKQPQHP</sequence>
<dbReference type="InterPro" id="IPR025662">
    <property type="entry name" value="Sigma_54_int_dom_ATP-bd_1"/>
</dbReference>
<dbReference type="Pfam" id="PF02954">
    <property type="entry name" value="HTH_8"/>
    <property type="match status" value="1"/>
</dbReference>
<accession>A0A9D1V9W6</accession>
<comment type="caution">
    <text evidence="4">The sequence shown here is derived from an EMBL/GenBank/DDBJ whole genome shotgun (WGS) entry which is preliminary data.</text>
</comment>
<gene>
    <name evidence="4" type="ORF">H9862_01670</name>
</gene>
<dbReference type="AlphaFoldDB" id="A0A9D1V9W6"/>
<dbReference type="SUPFAM" id="SSF46689">
    <property type="entry name" value="Homeodomain-like"/>
    <property type="match status" value="1"/>
</dbReference>
<evidence type="ECO:0000313" key="5">
    <source>
        <dbReference type="Proteomes" id="UP000823964"/>
    </source>
</evidence>
<dbReference type="PROSITE" id="PS00675">
    <property type="entry name" value="SIGMA54_INTERACT_1"/>
    <property type="match status" value="1"/>
</dbReference>
<dbReference type="CDD" id="cd00009">
    <property type="entry name" value="AAA"/>
    <property type="match status" value="1"/>
</dbReference>
<dbReference type="Proteomes" id="UP000823964">
    <property type="component" value="Unassembled WGS sequence"/>
</dbReference>
<protein>
    <submittedName>
        <fullName evidence="4">Sigma 54-interacting transcriptional regulator</fullName>
    </submittedName>
</protein>
<proteinExistence type="predicted"/>
<dbReference type="Gene3D" id="3.40.50.300">
    <property type="entry name" value="P-loop containing nucleotide triphosphate hydrolases"/>
    <property type="match status" value="1"/>
</dbReference>
<dbReference type="InterPro" id="IPR009057">
    <property type="entry name" value="Homeodomain-like_sf"/>
</dbReference>
<dbReference type="InterPro" id="IPR027417">
    <property type="entry name" value="P-loop_NTPase"/>
</dbReference>
<keyword evidence="1" id="KW-0547">Nucleotide-binding</keyword>
<dbReference type="SUPFAM" id="SSF52540">
    <property type="entry name" value="P-loop containing nucleoside triphosphate hydrolases"/>
    <property type="match status" value="1"/>
</dbReference>
<evidence type="ECO:0000256" key="1">
    <source>
        <dbReference type="ARBA" id="ARBA00022741"/>
    </source>
</evidence>
<dbReference type="FunFam" id="3.40.50.300:FF:000006">
    <property type="entry name" value="DNA-binding transcriptional regulator NtrC"/>
    <property type="match status" value="1"/>
</dbReference>
<evidence type="ECO:0000313" key="4">
    <source>
        <dbReference type="EMBL" id="HIX19293.1"/>
    </source>
</evidence>
<reference evidence="4" key="2">
    <citation type="submission" date="2021-04" db="EMBL/GenBank/DDBJ databases">
        <authorList>
            <person name="Gilroy R."/>
        </authorList>
    </citation>
    <scope>NUCLEOTIDE SEQUENCE</scope>
    <source>
        <strain evidence="4">14975</strain>
    </source>
</reference>
<name>A0A9D1V9W6_9BACT</name>
<reference evidence="4" key="1">
    <citation type="journal article" date="2021" name="PeerJ">
        <title>Extensive microbial diversity within the chicken gut microbiome revealed by metagenomics and culture.</title>
        <authorList>
            <person name="Gilroy R."/>
            <person name="Ravi A."/>
            <person name="Getino M."/>
            <person name="Pursley I."/>
            <person name="Horton D.L."/>
            <person name="Alikhan N.F."/>
            <person name="Baker D."/>
            <person name="Gharbi K."/>
            <person name="Hall N."/>
            <person name="Watson M."/>
            <person name="Adriaenssens E.M."/>
            <person name="Foster-Nyarko E."/>
            <person name="Jarju S."/>
            <person name="Secka A."/>
            <person name="Antonio M."/>
            <person name="Oren A."/>
            <person name="Chaudhuri R.R."/>
            <person name="La Ragione R."/>
            <person name="Hildebrand F."/>
            <person name="Pallen M.J."/>
        </authorList>
    </citation>
    <scope>NUCLEOTIDE SEQUENCE</scope>
    <source>
        <strain evidence="4">14975</strain>
    </source>
</reference>
<dbReference type="SMART" id="SM00382">
    <property type="entry name" value="AAA"/>
    <property type="match status" value="1"/>
</dbReference>
<dbReference type="InterPro" id="IPR003593">
    <property type="entry name" value="AAA+_ATPase"/>
</dbReference>
<dbReference type="GO" id="GO:0043565">
    <property type="term" value="F:sequence-specific DNA binding"/>
    <property type="evidence" value="ECO:0007669"/>
    <property type="project" value="InterPro"/>
</dbReference>
<dbReference type="Gene3D" id="1.10.8.60">
    <property type="match status" value="1"/>
</dbReference>
<evidence type="ECO:0000259" key="3">
    <source>
        <dbReference type="PROSITE" id="PS50045"/>
    </source>
</evidence>
<dbReference type="PROSITE" id="PS50045">
    <property type="entry name" value="SIGMA54_INTERACT_4"/>
    <property type="match status" value="1"/>
</dbReference>
<dbReference type="InterPro" id="IPR025943">
    <property type="entry name" value="Sigma_54_int_dom_ATP-bd_2"/>
</dbReference>
<dbReference type="Gene3D" id="1.10.10.60">
    <property type="entry name" value="Homeodomain-like"/>
    <property type="match status" value="1"/>
</dbReference>
<dbReference type="EMBL" id="DXFQ01000026">
    <property type="protein sequence ID" value="HIX19293.1"/>
    <property type="molecule type" value="Genomic_DNA"/>
</dbReference>